<dbReference type="PANTHER" id="PTHR33565">
    <property type="entry name" value="DORMANCY-ASSOCIATED PROTEIN 1"/>
    <property type="match status" value="1"/>
</dbReference>
<evidence type="ECO:0000256" key="1">
    <source>
        <dbReference type="ARBA" id="ARBA00010502"/>
    </source>
</evidence>
<feature type="region of interest" description="Disordered" evidence="2">
    <location>
        <begin position="77"/>
        <end position="115"/>
    </location>
</feature>
<evidence type="ECO:0000313" key="4">
    <source>
        <dbReference type="Proteomes" id="UP001153076"/>
    </source>
</evidence>
<dbReference type="EMBL" id="JAKOGI010000031">
    <property type="protein sequence ID" value="KAJ8448278.1"/>
    <property type="molecule type" value="Genomic_DNA"/>
</dbReference>
<protein>
    <submittedName>
        <fullName evidence="3">Uncharacterized protein</fullName>
    </submittedName>
</protein>
<gene>
    <name evidence="3" type="ORF">Cgig2_025202</name>
</gene>
<comment type="caution">
    <text evidence="3">The sequence shown here is derived from an EMBL/GenBank/DDBJ whole genome shotgun (WGS) entry which is preliminary data.</text>
</comment>
<sequence length="216" mass="24194">MGFLHKLWDETLAGPAPESGLGKLRKYNSFSAVRSANHPFAAAASRSFHHRDRHQNDGRDHHLDYSDIRVSRSITILRTKSVDPGSGPSSPTLSSGSSSPVTRESSIHPPSRKSSKNIKANLTIDTVSYRERCGCMGAAGTPRDLDVKRFTRKKQTLGAMEHAEPSDSTAYDWFVNYSFLFCPFLFYLPFFSHSFIPFKSKLVCPSINQKKKKIIK</sequence>
<feature type="compositionally biased region" description="Low complexity" evidence="2">
    <location>
        <begin position="84"/>
        <end position="100"/>
    </location>
</feature>
<feature type="region of interest" description="Disordered" evidence="2">
    <location>
        <begin position="44"/>
        <end position="65"/>
    </location>
</feature>
<comment type="similarity">
    <text evidence="1">Belongs to the DRM1/ARP family.</text>
</comment>
<proteinExistence type="inferred from homology"/>
<evidence type="ECO:0000256" key="2">
    <source>
        <dbReference type="SAM" id="MobiDB-lite"/>
    </source>
</evidence>
<dbReference type="InterPro" id="IPR008406">
    <property type="entry name" value="DRM/ARP"/>
</dbReference>
<keyword evidence="4" id="KW-1185">Reference proteome</keyword>
<dbReference type="Proteomes" id="UP001153076">
    <property type="component" value="Unassembled WGS sequence"/>
</dbReference>
<dbReference type="AlphaFoldDB" id="A0A9Q1KSW8"/>
<name>A0A9Q1KSW8_9CARY</name>
<dbReference type="OrthoDB" id="2012405at2759"/>
<accession>A0A9Q1KSW8</accession>
<dbReference type="PANTHER" id="PTHR33565:SF20">
    <property type="entry name" value="DORMANCY-ASSOCIATED PROTEIN HOMOLOG 4"/>
    <property type="match status" value="1"/>
</dbReference>
<reference evidence="3" key="1">
    <citation type="submission" date="2022-04" db="EMBL/GenBank/DDBJ databases">
        <title>Carnegiea gigantea Genome sequencing and assembly v2.</title>
        <authorList>
            <person name="Copetti D."/>
            <person name="Sanderson M.J."/>
            <person name="Burquez A."/>
            <person name="Wojciechowski M.F."/>
        </authorList>
    </citation>
    <scope>NUCLEOTIDE SEQUENCE</scope>
    <source>
        <strain evidence="3">SGP5-SGP5p</strain>
        <tissue evidence="3">Aerial part</tissue>
    </source>
</reference>
<evidence type="ECO:0000313" key="3">
    <source>
        <dbReference type="EMBL" id="KAJ8448278.1"/>
    </source>
</evidence>
<feature type="compositionally biased region" description="Basic and acidic residues" evidence="2">
    <location>
        <begin position="54"/>
        <end position="65"/>
    </location>
</feature>
<dbReference type="Pfam" id="PF05564">
    <property type="entry name" value="Auxin_repressed"/>
    <property type="match status" value="1"/>
</dbReference>
<organism evidence="3 4">
    <name type="scientific">Carnegiea gigantea</name>
    <dbReference type="NCBI Taxonomy" id="171969"/>
    <lineage>
        <taxon>Eukaryota</taxon>
        <taxon>Viridiplantae</taxon>
        <taxon>Streptophyta</taxon>
        <taxon>Embryophyta</taxon>
        <taxon>Tracheophyta</taxon>
        <taxon>Spermatophyta</taxon>
        <taxon>Magnoliopsida</taxon>
        <taxon>eudicotyledons</taxon>
        <taxon>Gunneridae</taxon>
        <taxon>Pentapetalae</taxon>
        <taxon>Caryophyllales</taxon>
        <taxon>Cactineae</taxon>
        <taxon>Cactaceae</taxon>
        <taxon>Cactoideae</taxon>
        <taxon>Echinocereeae</taxon>
        <taxon>Carnegiea</taxon>
    </lineage>
</organism>